<dbReference type="AlphaFoldDB" id="A0A9Y1BRX6"/>
<evidence type="ECO:0000256" key="1">
    <source>
        <dbReference type="SAM" id="Phobius"/>
    </source>
</evidence>
<proteinExistence type="predicted"/>
<keyword evidence="1" id="KW-1133">Transmembrane helix</keyword>
<keyword evidence="1" id="KW-0812">Transmembrane</keyword>
<organism evidence="2">
    <name type="scientific">Candidatus Heimdallarchaeum endolithica</name>
    <dbReference type="NCBI Taxonomy" id="2876572"/>
    <lineage>
        <taxon>Archaea</taxon>
        <taxon>Promethearchaeati</taxon>
        <taxon>Candidatus Heimdallarchaeota</taxon>
        <taxon>Candidatus Heimdallarchaeia (ex Rinke et al. 2021) (nom. nud.)</taxon>
        <taxon>Candidatus Heimdallarchaeales</taxon>
        <taxon>Candidatus Heimdallarchaeaceae</taxon>
        <taxon>Candidatus Heimdallarchaeum</taxon>
    </lineage>
</organism>
<accession>A0A9Y1BRX6</accession>
<feature type="transmembrane region" description="Helical" evidence="1">
    <location>
        <begin position="53"/>
        <end position="77"/>
    </location>
</feature>
<reference evidence="2" key="1">
    <citation type="journal article" date="2022" name="Nat. Microbiol.">
        <title>Unique mobile elements and scalable gene flow at the prokaryote-eukaryote boundary revealed by circularized Asgard archaea genomes.</title>
        <authorList>
            <person name="Wu F."/>
            <person name="Speth D.R."/>
            <person name="Philosof A."/>
            <person name="Cremiere A."/>
            <person name="Narayanan A."/>
            <person name="Barco R.A."/>
            <person name="Connon S.A."/>
            <person name="Amend J.P."/>
            <person name="Antoshechkin I.A."/>
            <person name="Orphan V.J."/>
        </authorList>
    </citation>
    <scope>NUCLEOTIDE SEQUENCE</scope>
    <source>
        <strain evidence="2">PR6</strain>
    </source>
</reference>
<dbReference type="EMBL" id="CP084167">
    <property type="protein sequence ID" value="UJG43249.1"/>
    <property type="molecule type" value="Genomic_DNA"/>
</dbReference>
<protein>
    <submittedName>
        <fullName evidence="2">Uncharacterized protein</fullName>
    </submittedName>
</protein>
<gene>
    <name evidence="2" type="ORF">K9W46_12860</name>
</gene>
<feature type="transmembrane region" description="Helical" evidence="1">
    <location>
        <begin position="12"/>
        <end position="33"/>
    </location>
</feature>
<name>A0A9Y1BRX6_9ARCH</name>
<dbReference type="Proteomes" id="UP001200513">
    <property type="component" value="Chromosome"/>
</dbReference>
<evidence type="ECO:0000313" key="2">
    <source>
        <dbReference type="EMBL" id="UJG43249.1"/>
    </source>
</evidence>
<sequence length="92" mass="10406">MSTKTEKSFAKEVGRAVVGALVLIILLVIWLLWDKIYHIFYNDLFPNAPKGTLLIYWLLFLFPIAFGGISLLVAGGYQAYKIAAPEKEEEEE</sequence>
<keyword evidence="1" id="KW-0472">Membrane</keyword>